<reference evidence="1" key="1">
    <citation type="submission" date="2022-10" db="EMBL/GenBank/DDBJ databases">
        <title>Complete Genome of Trichothecium roseum strain YXFP-22015, a Plant Pathogen Isolated from Citrus.</title>
        <authorList>
            <person name="Wang Y."/>
            <person name="Zhu L."/>
        </authorList>
    </citation>
    <scope>NUCLEOTIDE SEQUENCE</scope>
    <source>
        <strain evidence="1">YXFP-22015</strain>
    </source>
</reference>
<dbReference type="Proteomes" id="UP001163324">
    <property type="component" value="Chromosome 4"/>
</dbReference>
<name>A0ACC0V3Q7_9HYPO</name>
<accession>A0ACC0V3Q7</accession>
<comment type="caution">
    <text evidence="1">The sequence shown here is derived from an EMBL/GenBank/DDBJ whole genome shotgun (WGS) entry which is preliminary data.</text>
</comment>
<protein>
    <submittedName>
        <fullName evidence="1">Uncharacterized protein</fullName>
    </submittedName>
</protein>
<dbReference type="EMBL" id="CM047943">
    <property type="protein sequence ID" value="KAI9900852.1"/>
    <property type="molecule type" value="Genomic_DNA"/>
</dbReference>
<keyword evidence="2" id="KW-1185">Reference proteome</keyword>
<sequence>MAASPLQFAPFESEIELPFYPALFASKLDYDKLDDSARGVLGLYEPRFERNETGGKMQILGNALTSQDPPAGTVRAEGIIKNVNTLEDFKSLDKTAVLQRAGRQIWDAIKDGSIYSIPSLLSSFIIISYADLKKYKFTYWFAFPALHSDPQWKRTGPALKFTADESTALVDRVGTWRYSVDKREHGFFLAKKVRNQEADAEDGEAAHKLPYRWEVASLRQFEDGFFSNVDETDCFVAFTDPSSYAEGPGWPLRNLLILIRHRFRLSKVNILCYRDVQSRRHEARSVVLPIQMEAPENMEISEMPKVTGWERSRNGKLQAQQVSLVEYMDPARLADSAVDLNLKLMKWRLAPELDLDRIKNTKCLLLGAGTLGGYVSRNLMGWGVRKITFVDYGKVSYSNPVRQPLFEFEDCADGGKTKAPAAAAMLNRIYPGVESEGHSLSVPMLGHPFTDEARTKGDFEKLEALIQEHDAIFLLMDTRESRWLPTVMGKAMGKIVMNAALGFDSYVVMRHGTESSSEGKVPLGCYFCNDVVAPADSMKDQTLDQQCTVTRPGIASIASATLVEIFTSLLQHPLGKDAPAPQPTPGVVPERDPPNHPLGLVPHQIRGYVSTFQNMVIRGQSYDSCSACSPKVLGAYRNDGWGFVRRALQEKDYVAELSGLAEVQRRAEEMSSKIDWEDDDDEGGLDDGEGELL</sequence>
<organism evidence="1 2">
    <name type="scientific">Trichothecium roseum</name>
    <dbReference type="NCBI Taxonomy" id="47278"/>
    <lineage>
        <taxon>Eukaryota</taxon>
        <taxon>Fungi</taxon>
        <taxon>Dikarya</taxon>
        <taxon>Ascomycota</taxon>
        <taxon>Pezizomycotina</taxon>
        <taxon>Sordariomycetes</taxon>
        <taxon>Hypocreomycetidae</taxon>
        <taxon>Hypocreales</taxon>
        <taxon>Hypocreales incertae sedis</taxon>
        <taxon>Trichothecium</taxon>
    </lineage>
</organism>
<evidence type="ECO:0000313" key="1">
    <source>
        <dbReference type="EMBL" id="KAI9900852.1"/>
    </source>
</evidence>
<evidence type="ECO:0000313" key="2">
    <source>
        <dbReference type="Proteomes" id="UP001163324"/>
    </source>
</evidence>
<gene>
    <name evidence="1" type="ORF">N3K66_005114</name>
</gene>
<proteinExistence type="predicted"/>